<feature type="compositionally biased region" description="Polar residues" evidence="1">
    <location>
        <begin position="136"/>
        <end position="174"/>
    </location>
</feature>
<name>A0A8H6FQA7_9LECA</name>
<feature type="compositionally biased region" description="Basic and acidic residues" evidence="1">
    <location>
        <begin position="1"/>
        <end position="10"/>
    </location>
</feature>
<dbReference type="EMBL" id="JACCJC010000045">
    <property type="protein sequence ID" value="KAF6232743.1"/>
    <property type="molecule type" value="Genomic_DNA"/>
</dbReference>
<feature type="compositionally biased region" description="Low complexity" evidence="1">
    <location>
        <begin position="120"/>
        <end position="129"/>
    </location>
</feature>
<protein>
    <submittedName>
        <fullName evidence="2">Uncharacterized protein</fullName>
    </submittedName>
</protein>
<sequence length="407" mass="44411">MMRIPKREQRGNCNCRVQRVFDPTSDDEGAQPSRRPPRIQDPLDPSRTVPYQNVQPIQQFPGQTDAQSIAFYQHIMSLSVSTRTANGQSVGAEPSHSLPLRDGLRTQQPIAEPSPSDQSTPAATPTAPTRRGQVPHQEQSHSVGQAYSPTTVQGVSSPSPVRPDSNVNSNHYSLSRPQDWDAAYHQPRTPASYSVIQPAMNGRSMPDPAHFERLGYPYPPPGDPYPIISAAVPSTEFNALTNSNNCQCGPGCTCVYCATHPYNDATRERVHDLNQIMTMDNYWAVNPVSPPPSRYGVAPTNGTNIEPVMGQGYPPLDEGPFPSAASEWTNAPIQGPELQPTFDEGASVDSGDYFNDFSPRTMRNSGYFTMEYPVNNNCTDATGMCQCGSDCRCSGCLTHQGHNGLPN</sequence>
<feature type="region of interest" description="Disordered" evidence="1">
    <location>
        <begin position="1"/>
        <end position="50"/>
    </location>
</feature>
<organism evidence="2 3">
    <name type="scientific">Letharia columbiana</name>
    <dbReference type="NCBI Taxonomy" id="112416"/>
    <lineage>
        <taxon>Eukaryota</taxon>
        <taxon>Fungi</taxon>
        <taxon>Dikarya</taxon>
        <taxon>Ascomycota</taxon>
        <taxon>Pezizomycotina</taxon>
        <taxon>Lecanoromycetes</taxon>
        <taxon>OSLEUM clade</taxon>
        <taxon>Lecanoromycetidae</taxon>
        <taxon>Lecanorales</taxon>
        <taxon>Lecanorineae</taxon>
        <taxon>Parmeliaceae</taxon>
        <taxon>Letharia</taxon>
    </lineage>
</organism>
<keyword evidence="3" id="KW-1185">Reference proteome</keyword>
<evidence type="ECO:0000256" key="1">
    <source>
        <dbReference type="SAM" id="MobiDB-lite"/>
    </source>
</evidence>
<dbReference type="OrthoDB" id="5600085at2759"/>
<proteinExistence type="predicted"/>
<evidence type="ECO:0000313" key="2">
    <source>
        <dbReference type="EMBL" id="KAF6232743.1"/>
    </source>
</evidence>
<accession>A0A8H6FQA7</accession>
<comment type="caution">
    <text evidence="2">The sequence shown here is derived from an EMBL/GenBank/DDBJ whole genome shotgun (WGS) entry which is preliminary data.</text>
</comment>
<dbReference type="RefSeq" id="XP_037162169.1">
    <property type="nucleotide sequence ID" value="XM_037310853.1"/>
</dbReference>
<dbReference type="GeneID" id="59290611"/>
<dbReference type="Proteomes" id="UP000578531">
    <property type="component" value="Unassembled WGS sequence"/>
</dbReference>
<feature type="region of interest" description="Disordered" evidence="1">
    <location>
        <begin position="107"/>
        <end position="174"/>
    </location>
</feature>
<gene>
    <name evidence="2" type="ORF">HO173_008957</name>
</gene>
<dbReference type="AlphaFoldDB" id="A0A8H6FQA7"/>
<reference evidence="2 3" key="1">
    <citation type="journal article" date="2020" name="Genomics">
        <title>Complete, high-quality genomes from long-read metagenomic sequencing of two wolf lichen thalli reveals enigmatic genome architecture.</title>
        <authorList>
            <person name="McKenzie S.K."/>
            <person name="Walston R.F."/>
            <person name="Allen J.L."/>
        </authorList>
    </citation>
    <scope>NUCLEOTIDE SEQUENCE [LARGE SCALE GENOMIC DNA]</scope>
    <source>
        <strain evidence="2">WasteWater2</strain>
    </source>
</reference>
<feature type="compositionally biased region" description="Polar residues" evidence="1">
    <location>
        <begin position="107"/>
        <end position="119"/>
    </location>
</feature>
<evidence type="ECO:0000313" key="3">
    <source>
        <dbReference type="Proteomes" id="UP000578531"/>
    </source>
</evidence>